<dbReference type="Proteomes" id="UP001630127">
    <property type="component" value="Unassembled WGS sequence"/>
</dbReference>
<reference evidence="2 3" key="1">
    <citation type="submission" date="2024-11" db="EMBL/GenBank/DDBJ databases">
        <title>A near-complete genome assembly of Cinchona calisaya.</title>
        <authorList>
            <person name="Lian D.C."/>
            <person name="Zhao X.W."/>
            <person name="Wei L."/>
        </authorList>
    </citation>
    <scope>NUCLEOTIDE SEQUENCE [LARGE SCALE GENOMIC DNA]</scope>
    <source>
        <tissue evidence="2">Nenye</tissue>
    </source>
</reference>
<organism evidence="2 3">
    <name type="scientific">Cinchona calisaya</name>
    <dbReference type="NCBI Taxonomy" id="153742"/>
    <lineage>
        <taxon>Eukaryota</taxon>
        <taxon>Viridiplantae</taxon>
        <taxon>Streptophyta</taxon>
        <taxon>Embryophyta</taxon>
        <taxon>Tracheophyta</taxon>
        <taxon>Spermatophyta</taxon>
        <taxon>Magnoliopsida</taxon>
        <taxon>eudicotyledons</taxon>
        <taxon>Gunneridae</taxon>
        <taxon>Pentapetalae</taxon>
        <taxon>asterids</taxon>
        <taxon>lamiids</taxon>
        <taxon>Gentianales</taxon>
        <taxon>Rubiaceae</taxon>
        <taxon>Cinchonoideae</taxon>
        <taxon>Cinchoneae</taxon>
        <taxon>Cinchona</taxon>
    </lineage>
</organism>
<feature type="region of interest" description="Disordered" evidence="1">
    <location>
        <begin position="123"/>
        <end position="142"/>
    </location>
</feature>
<protein>
    <submittedName>
        <fullName evidence="2">Uncharacterized protein</fullName>
    </submittedName>
</protein>
<dbReference type="EMBL" id="JBJUIK010000012">
    <property type="protein sequence ID" value="KAL3510318.1"/>
    <property type="molecule type" value="Genomic_DNA"/>
</dbReference>
<evidence type="ECO:0000313" key="3">
    <source>
        <dbReference type="Proteomes" id="UP001630127"/>
    </source>
</evidence>
<accession>A0ABD2YXP4</accession>
<proteinExistence type="predicted"/>
<sequence>MSGANKFVGKDFFSSIEHPLVKLPGGRVNFGRRNLRNDMLVNIAIRKNMGIGMFHDKGGGSDGESVVSGAGRHGVGTGGISEVELGGVSGEGICGVGVGGVIEKGICGVGNLLGGAPLNSNLPIDPHGSSGESSTAYSDGTPHGKGYPPLDILWKSMFPGRPLPAGASTSKLQFHLSSSSTRLTGLPPLHPQPHQLMIGQPKVVYETGSENRDTSGNRS</sequence>
<name>A0ABD2YXP4_9GENT</name>
<dbReference type="AlphaFoldDB" id="A0ABD2YXP4"/>
<comment type="caution">
    <text evidence="2">The sequence shown here is derived from an EMBL/GenBank/DDBJ whole genome shotgun (WGS) entry which is preliminary data.</text>
</comment>
<keyword evidence="3" id="KW-1185">Reference proteome</keyword>
<evidence type="ECO:0000313" key="2">
    <source>
        <dbReference type="EMBL" id="KAL3510318.1"/>
    </source>
</evidence>
<evidence type="ECO:0000256" key="1">
    <source>
        <dbReference type="SAM" id="MobiDB-lite"/>
    </source>
</evidence>
<gene>
    <name evidence="2" type="ORF">ACH5RR_029719</name>
</gene>